<accession>A0A383EAZ1</accession>
<evidence type="ECO:0000313" key="2">
    <source>
        <dbReference type="EMBL" id="SVE53525.1"/>
    </source>
</evidence>
<reference evidence="2" key="1">
    <citation type="submission" date="2018-05" db="EMBL/GenBank/DDBJ databases">
        <authorList>
            <person name="Lanie J.A."/>
            <person name="Ng W.-L."/>
            <person name="Kazmierczak K.M."/>
            <person name="Andrzejewski T.M."/>
            <person name="Davidsen T.M."/>
            <person name="Wayne K.J."/>
            <person name="Tettelin H."/>
            <person name="Glass J.I."/>
            <person name="Rusch D."/>
            <person name="Podicherti R."/>
            <person name="Tsui H.-C.T."/>
            <person name="Winkler M.E."/>
        </authorList>
    </citation>
    <scope>NUCLEOTIDE SEQUENCE</scope>
</reference>
<gene>
    <name evidence="2" type="ORF">METZ01_LOCUS506379</name>
</gene>
<dbReference type="PANTHER" id="PTHR21043:SF0">
    <property type="entry name" value="MITOCHONDRIAL ASSEMBLY OF RIBOSOMAL LARGE SUBUNIT PROTEIN 1"/>
    <property type="match status" value="1"/>
</dbReference>
<dbReference type="EMBL" id="UINC01224066">
    <property type="protein sequence ID" value="SVE53525.1"/>
    <property type="molecule type" value="Genomic_DNA"/>
</dbReference>
<dbReference type="AlphaFoldDB" id="A0A383EAZ1"/>
<name>A0A383EAZ1_9ZZZZ</name>
<dbReference type="GO" id="GO:0043023">
    <property type="term" value="F:ribosomal large subunit binding"/>
    <property type="evidence" value="ECO:0007669"/>
    <property type="project" value="TreeGrafter"/>
</dbReference>
<dbReference type="SUPFAM" id="SSF81301">
    <property type="entry name" value="Nucleotidyltransferase"/>
    <property type="match status" value="1"/>
</dbReference>
<protein>
    <recommendedName>
        <fullName evidence="3">Ribosome silencing factor</fullName>
    </recommendedName>
</protein>
<dbReference type="GO" id="GO:0090071">
    <property type="term" value="P:negative regulation of ribosome biogenesis"/>
    <property type="evidence" value="ECO:0007669"/>
    <property type="project" value="TreeGrafter"/>
</dbReference>
<comment type="similarity">
    <text evidence="1">Belongs to the Iojap/RsfS family.</text>
</comment>
<proteinExistence type="inferred from homology"/>
<organism evidence="2">
    <name type="scientific">marine metagenome</name>
    <dbReference type="NCBI Taxonomy" id="408172"/>
    <lineage>
        <taxon>unclassified sequences</taxon>
        <taxon>metagenomes</taxon>
        <taxon>ecological metagenomes</taxon>
    </lineage>
</organism>
<feature type="non-terminal residue" evidence="2">
    <location>
        <position position="76"/>
    </location>
</feature>
<sequence>MDGLELALACREYADNKKAEDIVVLDVHEVSSITDFFVIASGTSAPHVRAIWNEIVDGLKQDHQLTPPSPEGAQYN</sequence>
<evidence type="ECO:0000256" key="1">
    <source>
        <dbReference type="ARBA" id="ARBA00010574"/>
    </source>
</evidence>
<dbReference type="Pfam" id="PF02410">
    <property type="entry name" value="RsfS"/>
    <property type="match status" value="1"/>
</dbReference>
<dbReference type="Gene3D" id="3.30.460.10">
    <property type="entry name" value="Beta Polymerase, domain 2"/>
    <property type="match status" value="1"/>
</dbReference>
<dbReference type="InterPro" id="IPR043519">
    <property type="entry name" value="NT_sf"/>
</dbReference>
<evidence type="ECO:0008006" key="3">
    <source>
        <dbReference type="Google" id="ProtNLM"/>
    </source>
</evidence>
<dbReference type="PANTHER" id="PTHR21043">
    <property type="entry name" value="IOJAP SUPERFAMILY ORTHOLOG"/>
    <property type="match status" value="1"/>
</dbReference>
<dbReference type="InterPro" id="IPR004394">
    <property type="entry name" value="Iojap/RsfS/C7orf30"/>
</dbReference>
<dbReference type="GO" id="GO:0017148">
    <property type="term" value="P:negative regulation of translation"/>
    <property type="evidence" value="ECO:0007669"/>
    <property type="project" value="TreeGrafter"/>
</dbReference>